<dbReference type="GO" id="GO:0005524">
    <property type="term" value="F:ATP binding"/>
    <property type="evidence" value="ECO:0007669"/>
    <property type="project" value="UniProtKB-KW"/>
</dbReference>
<dbReference type="Gene3D" id="3.40.50.300">
    <property type="entry name" value="P-loop containing nucleotide triphosphate hydrolases"/>
    <property type="match status" value="2"/>
</dbReference>
<dbReference type="InterPro" id="IPR049077">
    <property type="entry name" value="MOV-10_Ig-like"/>
</dbReference>
<dbReference type="InterPro" id="IPR047187">
    <property type="entry name" value="SF1_C_Upf1"/>
</dbReference>
<comment type="similarity">
    <text evidence="2">Belongs to the DNA2/NAM7 helicase family. SDE3 subfamily.</text>
</comment>
<dbReference type="InterPro" id="IPR041679">
    <property type="entry name" value="DNA2/NAM7-like_C"/>
</dbReference>
<keyword evidence="10" id="KW-0943">RNA-mediated gene silencing</keyword>
<evidence type="ECO:0000259" key="13">
    <source>
        <dbReference type="SMART" id="SM00382"/>
    </source>
</evidence>
<organism evidence="14 15">
    <name type="scientific">Mytilus galloprovincialis</name>
    <name type="common">Mediterranean mussel</name>
    <dbReference type="NCBI Taxonomy" id="29158"/>
    <lineage>
        <taxon>Eukaryota</taxon>
        <taxon>Metazoa</taxon>
        <taxon>Spiralia</taxon>
        <taxon>Lophotrochozoa</taxon>
        <taxon>Mollusca</taxon>
        <taxon>Bivalvia</taxon>
        <taxon>Autobranchia</taxon>
        <taxon>Pteriomorphia</taxon>
        <taxon>Mytilida</taxon>
        <taxon>Mytiloidea</taxon>
        <taxon>Mytilidae</taxon>
        <taxon>Mytilinae</taxon>
        <taxon>Mytilus</taxon>
    </lineage>
</organism>
<keyword evidence="8" id="KW-0067">ATP-binding</keyword>
<dbReference type="Pfam" id="PF13086">
    <property type="entry name" value="AAA_11"/>
    <property type="match status" value="2"/>
</dbReference>
<keyword evidence="7 14" id="KW-0347">Helicase</keyword>
<dbReference type="Pfam" id="PF21634">
    <property type="entry name" value="MOV-10_beta-barrel"/>
    <property type="match status" value="1"/>
</dbReference>
<dbReference type="CDD" id="cd18038">
    <property type="entry name" value="DEXXQc_Helz-like"/>
    <property type="match status" value="1"/>
</dbReference>
<dbReference type="Pfam" id="PF21635">
    <property type="entry name" value="Mov-10_helical"/>
    <property type="match status" value="1"/>
</dbReference>
<dbReference type="FunFam" id="3.40.50.300:FF:000608">
    <property type="entry name" value="Mov10 RISC complex RNA helicase"/>
    <property type="match status" value="1"/>
</dbReference>
<evidence type="ECO:0000256" key="3">
    <source>
        <dbReference type="ARBA" id="ARBA00012552"/>
    </source>
</evidence>
<dbReference type="SUPFAM" id="SSF52540">
    <property type="entry name" value="P-loop containing nucleoside triphosphate hydrolases"/>
    <property type="match status" value="1"/>
</dbReference>
<dbReference type="PANTHER" id="PTHR45418:SF1">
    <property type="entry name" value="CANCER_TESTIS ANTIGEN 55"/>
    <property type="match status" value="1"/>
</dbReference>
<dbReference type="InterPro" id="IPR027417">
    <property type="entry name" value="P-loop_NTPase"/>
</dbReference>
<feature type="compositionally biased region" description="Polar residues" evidence="12">
    <location>
        <begin position="96"/>
        <end position="108"/>
    </location>
</feature>
<dbReference type="InterPro" id="IPR003593">
    <property type="entry name" value="AAA+_ATPase"/>
</dbReference>
<keyword evidence="6 14" id="KW-0378">Hydrolase</keyword>
<dbReference type="GO" id="GO:0016787">
    <property type="term" value="F:hydrolase activity"/>
    <property type="evidence" value="ECO:0007669"/>
    <property type="project" value="UniProtKB-KW"/>
</dbReference>
<reference evidence="14" key="1">
    <citation type="submission" date="2018-11" db="EMBL/GenBank/DDBJ databases">
        <authorList>
            <person name="Alioto T."/>
            <person name="Alioto T."/>
        </authorList>
    </citation>
    <scope>NUCLEOTIDE SEQUENCE</scope>
</reference>
<accession>A0A8B6FUX1</accession>
<dbReference type="GO" id="GO:0036464">
    <property type="term" value="C:cytoplasmic ribonucleoprotein granule"/>
    <property type="evidence" value="ECO:0007669"/>
    <property type="project" value="UniProtKB-SubCell"/>
</dbReference>
<proteinExistence type="inferred from homology"/>
<feature type="region of interest" description="Disordered" evidence="12">
    <location>
        <begin position="96"/>
        <end position="202"/>
    </location>
</feature>
<feature type="compositionally biased region" description="Basic residues" evidence="12">
    <location>
        <begin position="151"/>
        <end position="165"/>
    </location>
</feature>
<evidence type="ECO:0000313" key="15">
    <source>
        <dbReference type="Proteomes" id="UP000596742"/>
    </source>
</evidence>
<dbReference type="SMART" id="SM00382">
    <property type="entry name" value="AAA"/>
    <property type="match status" value="1"/>
</dbReference>
<evidence type="ECO:0000256" key="4">
    <source>
        <dbReference type="ARBA" id="ARBA00022490"/>
    </source>
</evidence>
<sequence>MKGNNFRLFNESKDRGLDFLRFLSTEQISIQNQEKEKIKNVYNSGYNAYRKQIKPDESQIPFPVIVKALFTMGKLHLRENRMFSGEAPLQYINSHQNRSPRHQNSAYQNLPAPKPSENSHRRNGKNQNTKTPPASVQQRGTENQNTESGAPKKRSRNRRFKRKFPGRVAVDQHLLINKESTSESDAESPGDDRSPNRNTNANTFKVSDFDLYTRKIGNIYECIACLAKCTSRDEIERHLEGKRHRLGVMTFELKKRRNELVQDQKGIQIISDVSCVDSTFCLTINEKVPKTIVLSIKNNSSDSCELKHCELLKRIRVFQLDDDHGVTESQATMNILPGGTYKIRVKTSAKNVGTYHAPVAFHFNKYDDQEFHIIKFLSARCINDITENIKPSLPYKRQSRRALQRLTKEIVAGYPVPKLYGDNLKREIELKTYVIPSTTRLLVNKGLKDAKGLTQVQKVELTVIKSAIDKPVELGIYVKRFQNLMHFEEIQMEYDIRKYDLENVPMVFCSENSRLLKLEVPGLAENRPSVLRGDRLYVRINNNEHLGDKEYQGYVHEVRQLEVVLGFDDSLIQRFIENMKFNVRFEFNRLPMRLQHRACELVIEEGLEHKILFPDRRTVCTEQTSHPVNVQLRYFCRAIEANEKQQIAVKHITLGTSRPSPYIVFGPPGTGKTFTIVEAIKQIWKTKPHTHILACTPSNSAADLIAERLLEHIPPRDILRLNAASRSYNTIPEKVKPVCNYSAATRQFVYHTKEDMMKYRIIISTLVTAGRLSSANFPTGHFSHVIVDEAGHAVEPELLIGVAGILNIDPHIPGGCGQLVLAGDPQQLGPILRSPFAIKYGLDKSLLERYMIDQEVYAKPYDERIITKLLNNYRSHPDILYLPNKLFYDDELVVMADQMMRESLCDWEKLPNKGFPIIFHGVIGQDMREARSPSFFNAEEVSVVHSYVSSLLKEKKRGLKINPKDIGIISPYRKQVQKLQQLMRSNTWADIQIGSVEEFQGQEKKIIIVSTVRSNPEYLSLDMDFKLGFLKNPKRFNVTLTRAKALLIVVGNPVTLSHDNNWKQFIKYCQNNKAYVGVDFEDEETMVEDIIDRFSTLGLSDPKPQESEPEEAVISVEDYSRFNDQPWRSDL</sequence>
<evidence type="ECO:0000256" key="1">
    <source>
        <dbReference type="ARBA" id="ARBA00004331"/>
    </source>
</evidence>
<dbReference type="GO" id="GO:0031047">
    <property type="term" value="P:regulatory ncRNA-mediated gene silencing"/>
    <property type="evidence" value="ECO:0007669"/>
    <property type="project" value="UniProtKB-KW"/>
</dbReference>
<dbReference type="InterPro" id="IPR026122">
    <property type="entry name" value="MOV-10/SDE3_DEXXQ/H-box"/>
</dbReference>
<dbReference type="InterPro" id="IPR049079">
    <property type="entry name" value="Mov-10_helical"/>
</dbReference>
<evidence type="ECO:0000256" key="5">
    <source>
        <dbReference type="ARBA" id="ARBA00022741"/>
    </source>
</evidence>
<comment type="subcellular location">
    <subcellularLocation>
        <location evidence="1">Cytoplasm</location>
        <location evidence="1">Cytoplasmic ribonucleoprotein granule</location>
    </subcellularLocation>
</comment>
<name>A0A8B6FUX1_MYTGA</name>
<feature type="domain" description="AAA+ ATPase" evidence="13">
    <location>
        <begin position="658"/>
        <end position="862"/>
    </location>
</feature>
<dbReference type="Pfam" id="PF21633">
    <property type="entry name" value="MOV-10_Ig-like"/>
    <property type="match status" value="1"/>
</dbReference>
<dbReference type="PANTHER" id="PTHR45418">
    <property type="entry name" value="CANCER/TESTIS ANTIGEN 55"/>
    <property type="match status" value="1"/>
</dbReference>
<dbReference type="InterPro" id="IPR049080">
    <property type="entry name" value="MOV-10-like_beta-barrel"/>
</dbReference>
<evidence type="ECO:0000256" key="2">
    <source>
        <dbReference type="ARBA" id="ARBA00005601"/>
    </source>
</evidence>
<evidence type="ECO:0000313" key="14">
    <source>
        <dbReference type="EMBL" id="VDI55119.1"/>
    </source>
</evidence>
<evidence type="ECO:0000256" key="11">
    <source>
        <dbReference type="ARBA" id="ARBA00047984"/>
    </source>
</evidence>
<protein>
    <recommendedName>
        <fullName evidence="3">RNA helicase</fullName>
        <ecNumber evidence="3">3.6.4.13</ecNumber>
    </recommendedName>
</protein>
<comment type="caution">
    <text evidence="14">The sequence shown here is derived from an EMBL/GenBank/DDBJ whole genome shotgun (WGS) entry which is preliminary data.</text>
</comment>
<evidence type="ECO:0000256" key="9">
    <source>
        <dbReference type="ARBA" id="ARBA00022884"/>
    </source>
</evidence>
<keyword evidence="15" id="KW-1185">Reference proteome</keyword>
<evidence type="ECO:0000256" key="7">
    <source>
        <dbReference type="ARBA" id="ARBA00022806"/>
    </source>
</evidence>
<dbReference type="EC" id="3.6.4.13" evidence="3"/>
<dbReference type="InterPro" id="IPR041677">
    <property type="entry name" value="DNA2/NAM7_AAA_11"/>
</dbReference>
<dbReference type="CDD" id="cd18808">
    <property type="entry name" value="SF1_C_Upf1"/>
    <property type="match status" value="1"/>
</dbReference>
<dbReference type="OrthoDB" id="6513042at2759"/>
<evidence type="ECO:0000256" key="6">
    <source>
        <dbReference type="ARBA" id="ARBA00022801"/>
    </source>
</evidence>
<dbReference type="EMBL" id="UYJE01007465">
    <property type="protein sequence ID" value="VDI55119.1"/>
    <property type="molecule type" value="Genomic_DNA"/>
</dbReference>
<keyword evidence="9" id="KW-0694">RNA-binding</keyword>
<keyword evidence="4" id="KW-0963">Cytoplasm</keyword>
<gene>
    <name evidence="14" type="ORF">MGAL_10B045498</name>
</gene>
<comment type="catalytic activity">
    <reaction evidence="11">
        <text>ATP + H2O = ADP + phosphate + H(+)</text>
        <dbReference type="Rhea" id="RHEA:13065"/>
        <dbReference type="ChEBI" id="CHEBI:15377"/>
        <dbReference type="ChEBI" id="CHEBI:15378"/>
        <dbReference type="ChEBI" id="CHEBI:30616"/>
        <dbReference type="ChEBI" id="CHEBI:43474"/>
        <dbReference type="ChEBI" id="CHEBI:456216"/>
        <dbReference type="EC" id="3.6.4.13"/>
    </reaction>
</comment>
<dbReference type="GO" id="GO:0003723">
    <property type="term" value="F:RNA binding"/>
    <property type="evidence" value="ECO:0007669"/>
    <property type="project" value="UniProtKB-KW"/>
</dbReference>
<keyword evidence="5" id="KW-0547">Nucleotide-binding</keyword>
<evidence type="ECO:0000256" key="10">
    <source>
        <dbReference type="ARBA" id="ARBA00023158"/>
    </source>
</evidence>
<dbReference type="Proteomes" id="UP000596742">
    <property type="component" value="Unassembled WGS sequence"/>
</dbReference>
<dbReference type="AlphaFoldDB" id="A0A8B6FUX1"/>
<dbReference type="Pfam" id="PF13087">
    <property type="entry name" value="AAA_12"/>
    <property type="match status" value="1"/>
</dbReference>
<dbReference type="GO" id="GO:0032574">
    <property type="term" value="F:5'-3' RNA helicase activity"/>
    <property type="evidence" value="ECO:0007669"/>
    <property type="project" value="InterPro"/>
</dbReference>
<feature type="compositionally biased region" description="Polar residues" evidence="12">
    <location>
        <begin position="125"/>
        <end position="148"/>
    </location>
</feature>
<evidence type="ECO:0000256" key="8">
    <source>
        <dbReference type="ARBA" id="ARBA00022840"/>
    </source>
</evidence>
<evidence type="ECO:0000256" key="12">
    <source>
        <dbReference type="SAM" id="MobiDB-lite"/>
    </source>
</evidence>